<keyword evidence="1" id="KW-0812">Transmembrane</keyword>
<evidence type="ECO:0000313" key="3">
    <source>
        <dbReference type="Proteomes" id="UP000029995"/>
    </source>
</evidence>
<dbReference type="Proteomes" id="UP000029995">
    <property type="component" value="Unassembled WGS sequence"/>
</dbReference>
<keyword evidence="1" id="KW-0472">Membrane</keyword>
<feature type="transmembrane region" description="Helical" evidence="1">
    <location>
        <begin position="115"/>
        <end position="138"/>
    </location>
</feature>
<keyword evidence="1" id="KW-1133">Transmembrane helix</keyword>
<organism evidence="2 3">
    <name type="scientific">Inquilinus limosus MP06</name>
    <dbReference type="NCBI Taxonomy" id="1398085"/>
    <lineage>
        <taxon>Bacteria</taxon>
        <taxon>Pseudomonadati</taxon>
        <taxon>Pseudomonadota</taxon>
        <taxon>Alphaproteobacteria</taxon>
        <taxon>Rhodospirillales</taxon>
        <taxon>Rhodospirillaceae</taxon>
        <taxon>Inquilinus</taxon>
    </lineage>
</organism>
<sequence length="259" mass="27568">MFHAEENPNTLAPAVHRIGLHDLREALAKGFEDFGHYRTDVLYLCLIYPVVGLVLARAMVGQDMIPLLFPLASGFALIGPFAAIGLYEMSRRREMGQPSSWGAAFGVLRTPRFGVILTVGAILAAIFVLWMFLANVIYNNTLGPGEPASIATFLSQVFGTAAGWTLIVVGCGVGLVFAVAAMAIGVVSFPLLLDRDVGADTAIWTSVRAVAANPIPMAAWGVIVAAGLVLGSIPLFVGLIVVMPVLGHATWHLYRKLVN</sequence>
<reference evidence="2 3" key="1">
    <citation type="submission" date="2014-01" db="EMBL/GenBank/DDBJ databases">
        <title>Genome sequence determination for a cystic fibrosis isolate, Inquilinus limosus.</title>
        <authorList>
            <person name="Pino M."/>
            <person name="Di Conza J."/>
            <person name="Gutkind G."/>
        </authorList>
    </citation>
    <scope>NUCLEOTIDE SEQUENCE [LARGE SCALE GENOMIC DNA]</scope>
    <source>
        <strain evidence="2 3">MP06</strain>
    </source>
</reference>
<comment type="caution">
    <text evidence="2">The sequence shown here is derived from an EMBL/GenBank/DDBJ whole genome shotgun (WGS) entry which is preliminary data.</text>
</comment>
<accession>A0A0A0DCC1</accession>
<dbReference type="Pfam" id="PF09955">
    <property type="entry name" value="DUF2189"/>
    <property type="match status" value="1"/>
</dbReference>
<protein>
    <submittedName>
        <fullName evidence="2">Cytochrome C oxidase subunit I</fullName>
    </submittedName>
</protein>
<feature type="transmembrane region" description="Helical" evidence="1">
    <location>
        <begin position="218"/>
        <end position="246"/>
    </location>
</feature>
<dbReference type="InterPro" id="IPR018692">
    <property type="entry name" value="DUF2189"/>
</dbReference>
<feature type="transmembrane region" description="Helical" evidence="1">
    <location>
        <begin position="41"/>
        <end position="61"/>
    </location>
</feature>
<evidence type="ECO:0000256" key="1">
    <source>
        <dbReference type="SAM" id="Phobius"/>
    </source>
</evidence>
<feature type="transmembrane region" description="Helical" evidence="1">
    <location>
        <begin position="67"/>
        <end position="87"/>
    </location>
</feature>
<dbReference type="AlphaFoldDB" id="A0A0A0DCC1"/>
<evidence type="ECO:0000313" key="2">
    <source>
        <dbReference type="EMBL" id="KGM35670.1"/>
    </source>
</evidence>
<proteinExistence type="predicted"/>
<gene>
    <name evidence="2" type="ORF">P409_03200</name>
</gene>
<name>A0A0A0DCC1_9PROT</name>
<dbReference type="EMBL" id="JANX01000017">
    <property type="protein sequence ID" value="KGM35670.1"/>
    <property type="molecule type" value="Genomic_DNA"/>
</dbReference>
<feature type="transmembrane region" description="Helical" evidence="1">
    <location>
        <begin position="150"/>
        <end position="168"/>
    </location>
</feature>